<protein>
    <submittedName>
        <fullName evidence="2">Uncharacterized protein</fullName>
    </submittedName>
</protein>
<dbReference type="STRING" id="426418.B2WJU1"/>
<accession>B2WJU1</accession>
<feature type="chain" id="PRO_5002784997" evidence="1">
    <location>
        <begin position="20"/>
        <end position="211"/>
    </location>
</feature>
<dbReference type="eggNOG" id="ENOG502SPGQ">
    <property type="taxonomic scope" value="Eukaryota"/>
</dbReference>
<evidence type="ECO:0000313" key="2">
    <source>
        <dbReference type="EMBL" id="EDU43181.1"/>
    </source>
</evidence>
<keyword evidence="1" id="KW-0732">Signal</keyword>
<feature type="signal peptide" evidence="1">
    <location>
        <begin position="1"/>
        <end position="19"/>
    </location>
</feature>
<name>B2WJU1_PYRTR</name>
<dbReference type="OrthoDB" id="5176208at2759"/>
<sequence>MKTTSTVIAYVALLSGVLAIDFSGYSPQKGVQAEFEPFLKALVTAAEDPAATTEYTDYFTKDGMQTTLTIHCVGAAAITKCKNGFLPTDGSKKYKTRYTVLKTTEGENEPPNLTPKPQGQVYWYHDYVVIPTNVPSSIPCDSEKSSTAKRDLPRFVPSPLPALLPSQQRSKLAHAFCNILSPEQKREAMVTNGSRRVHVRVPDPNLKGLQR</sequence>
<organism evidence="2 3">
    <name type="scientific">Pyrenophora tritici-repentis (strain Pt-1C-BFP)</name>
    <name type="common">Wheat tan spot fungus</name>
    <name type="synonym">Drechslera tritici-repentis</name>
    <dbReference type="NCBI Taxonomy" id="426418"/>
    <lineage>
        <taxon>Eukaryota</taxon>
        <taxon>Fungi</taxon>
        <taxon>Dikarya</taxon>
        <taxon>Ascomycota</taxon>
        <taxon>Pezizomycotina</taxon>
        <taxon>Dothideomycetes</taxon>
        <taxon>Pleosporomycetidae</taxon>
        <taxon>Pleosporales</taxon>
        <taxon>Pleosporineae</taxon>
        <taxon>Pleosporaceae</taxon>
        <taxon>Pyrenophora</taxon>
    </lineage>
</organism>
<dbReference type="HOGENOM" id="CLU_1305410_0_0_1"/>
<proteinExistence type="predicted"/>
<evidence type="ECO:0000256" key="1">
    <source>
        <dbReference type="SAM" id="SignalP"/>
    </source>
</evidence>
<dbReference type="EMBL" id="DS231627">
    <property type="protein sequence ID" value="EDU43181.1"/>
    <property type="molecule type" value="Genomic_DNA"/>
</dbReference>
<dbReference type="InParanoid" id="B2WJU1"/>
<reference evidence="3" key="1">
    <citation type="journal article" date="2013" name="G3 (Bethesda)">
        <title>Comparative genomics of a plant-pathogenic fungus, Pyrenophora tritici-repentis, reveals transduplication and the impact of repeat elements on pathogenicity and population divergence.</title>
        <authorList>
            <person name="Manning V.A."/>
            <person name="Pandelova I."/>
            <person name="Dhillon B."/>
            <person name="Wilhelm L.J."/>
            <person name="Goodwin S.B."/>
            <person name="Berlin A.M."/>
            <person name="Figueroa M."/>
            <person name="Freitag M."/>
            <person name="Hane J.K."/>
            <person name="Henrissat B."/>
            <person name="Holman W.H."/>
            <person name="Kodira C.D."/>
            <person name="Martin J."/>
            <person name="Oliver R.P."/>
            <person name="Robbertse B."/>
            <person name="Schackwitz W."/>
            <person name="Schwartz D.C."/>
            <person name="Spatafora J.W."/>
            <person name="Turgeon B.G."/>
            <person name="Yandava C."/>
            <person name="Young S."/>
            <person name="Zhou S."/>
            <person name="Zeng Q."/>
            <person name="Grigoriev I.V."/>
            <person name="Ma L.-J."/>
            <person name="Ciuffetti L.M."/>
        </authorList>
    </citation>
    <scope>NUCLEOTIDE SEQUENCE [LARGE SCALE GENOMIC DNA]</scope>
    <source>
        <strain evidence="3">Pt-1C-BFP</strain>
    </source>
</reference>
<dbReference type="Proteomes" id="UP000001471">
    <property type="component" value="Unassembled WGS sequence"/>
</dbReference>
<gene>
    <name evidence="2" type="ORF">PTRG_10130</name>
</gene>
<evidence type="ECO:0000313" key="3">
    <source>
        <dbReference type="Proteomes" id="UP000001471"/>
    </source>
</evidence>
<dbReference type="AlphaFoldDB" id="B2WJU1"/>